<dbReference type="HOGENOM" id="CLU_097806_6_4_6"/>
<dbReference type="Pfam" id="PF01022">
    <property type="entry name" value="HTH_5"/>
    <property type="match status" value="1"/>
</dbReference>
<reference evidence="5 6" key="1">
    <citation type="journal article" date="2005" name="Nucleic Acids Res.">
        <title>Genomic blueprint of Hahella chejuensis, a marine microbe producing an algicidal agent.</title>
        <authorList>
            <person name="Jeong H."/>
            <person name="Yim J.H."/>
            <person name="Lee C."/>
            <person name="Choi S.-H."/>
            <person name="Park Y.K."/>
            <person name="Yoon S.H."/>
            <person name="Hur C.-G."/>
            <person name="Kang H.-Y."/>
            <person name="Kim D."/>
            <person name="Lee H.H."/>
            <person name="Park K.H."/>
            <person name="Park S.-H."/>
            <person name="Park H.-S."/>
            <person name="Lee H.K."/>
            <person name="Oh T.K."/>
            <person name="Kim J.F."/>
        </authorList>
    </citation>
    <scope>NUCLEOTIDE SEQUENCE [LARGE SCALE GENOMIC DNA]</scope>
    <source>
        <strain evidence="5 6">KCTC 2396</strain>
    </source>
</reference>
<gene>
    <name evidence="5" type="ordered locus">HCH_04177</name>
</gene>
<dbReference type="Proteomes" id="UP000000238">
    <property type="component" value="Chromosome"/>
</dbReference>
<dbReference type="SMART" id="SM00418">
    <property type="entry name" value="HTH_ARSR"/>
    <property type="match status" value="1"/>
</dbReference>
<feature type="domain" description="HTH arsR-type" evidence="4">
    <location>
        <begin position="20"/>
        <end position="114"/>
    </location>
</feature>
<dbReference type="RefSeq" id="WP_011397951.1">
    <property type="nucleotide sequence ID" value="NC_007645.1"/>
</dbReference>
<dbReference type="KEGG" id="hch:HCH_04177"/>
<evidence type="ECO:0000256" key="2">
    <source>
        <dbReference type="ARBA" id="ARBA00023125"/>
    </source>
</evidence>
<dbReference type="SUPFAM" id="SSF46785">
    <property type="entry name" value="Winged helix' DNA-binding domain"/>
    <property type="match status" value="1"/>
</dbReference>
<dbReference type="OrthoDB" id="9796124at2"/>
<dbReference type="AlphaFoldDB" id="Q2SEP0"/>
<name>Q2SEP0_HAHCH</name>
<protein>
    <submittedName>
        <fullName evidence="5">Predicted transcriptional regulator</fullName>
    </submittedName>
</protein>
<dbReference type="Gene3D" id="1.10.10.10">
    <property type="entry name" value="Winged helix-like DNA-binding domain superfamily/Winged helix DNA-binding domain"/>
    <property type="match status" value="1"/>
</dbReference>
<evidence type="ECO:0000256" key="3">
    <source>
        <dbReference type="ARBA" id="ARBA00023163"/>
    </source>
</evidence>
<accession>Q2SEP0</accession>
<evidence type="ECO:0000259" key="4">
    <source>
        <dbReference type="PROSITE" id="PS50987"/>
    </source>
</evidence>
<dbReference type="PANTHER" id="PTHR43132:SF2">
    <property type="entry name" value="ARSENICAL RESISTANCE OPERON REPRESSOR ARSR-RELATED"/>
    <property type="match status" value="1"/>
</dbReference>
<evidence type="ECO:0000256" key="1">
    <source>
        <dbReference type="ARBA" id="ARBA00023015"/>
    </source>
</evidence>
<dbReference type="EMBL" id="CP000155">
    <property type="protein sequence ID" value="ABC30884.1"/>
    <property type="molecule type" value="Genomic_DNA"/>
</dbReference>
<dbReference type="STRING" id="349521.HCH_04177"/>
<keyword evidence="2" id="KW-0238">DNA-binding</keyword>
<dbReference type="PROSITE" id="PS50987">
    <property type="entry name" value="HTH_ARSR_2"/>
    <property type="match status" value="1"/>
</dbReference>
<dbReference type="NCBIfam" id="NF033788">
    <property type="entry name" value="HTH_metalloreg"/>
    <property type="match status" value="1"/>
</dbReference>
<dbReference type="GO" id="GO:0003700">
    <property type="term" value="F:DNA-binding transcription factor activity"/>
    <property type="evidence" value="ECO:0007669"/>
    <property type="project" value="InterPro"/>
</dbReference>
<dbReference type="PANTHER" id="PTHR43132">
    <property type="entry name" value="ARSENICAL RESISTANCE OPERON REPRESSOR ARSR-RELATED"/>
    <property type="match status" value="1"/>
</dbReference>
<sequence>MKKKVAAPHSSPLSPSDLMGAALNAEAAAALMQALSNPHRLMILCALSEGERKVSELNQFVELSQSALSQHLAVLRHQHLVHTRKQAQAVYYSVAEGPAMAIVKLLHRHYCSNAASTQTTQGEPHDR</sequence>
<keyword evidence="3" id="KW-0804">Transcription</keyword>
<dbReference type="InterPro" id="IPR036390">
    <property type="entry name" value="WH_DNA-bd_sf"/>
</dbReference>
<evidence type="ECO:0000313" key="6">
    <source>
        <dbReference type="Proteomes" id="UP000000238"/>
    </source>
</evidence>
<organism evidence="5 6">
    <name type="scientific">Hahella chejuensis (strain KCTC 2396)</name>
    <dbReference type="NCBI Taxonomy" id="349521"/>
    <lineage>
        <taxon>Bacteria</taxon>
        <taxon>Pseudomonadati</taxon>
        <taxon>Pseudomonadota</taxon>
        <taxon>Gammaproteobacteria</taxon>
        <taxon>Oceanospirillales</taxon>
        <taxon>Hahellaceae</taxon>
        <taxon>Hahella</taxon>
    </lineage>
</organism>
<dbReference type="InterPro" id="IPR051011">
    <property type="entry name" value="Metal_resp_trans_reg"/>
</dbReference>
<dbReference type="PRINTS" id="PR00778">
    <property type="entry name" value="HTHARSR"/>
</dbReference>
<dbReference type="InterPro" id="IPR036388">
    <property type="entry name" value="WH-like_DNA-bd_sf"/>
</dbReference>
<dbReference type="InterPro" id="IPR011991">
    <property type="entry name" value="ArsR-like_HTH"/>
</dbReference>
<dbReference type="GO" id="GO:0003677">
    <property type="term" value="F:DNA binding"/>
    <property type="evidence" value="ECO:0007669"/>
    <property type="project" value="UniProtKB-KW"/>
</dbReference>
<keyword evidence="1" id="KW-0805">Transcription regulation</keyword>
<dbReference type="CDD" id="cd00090">
    <property type="entry name" value="HTH_ARSR"/>
    <property type="match status" value="1"/>
</dbReference>
<keyword evidence="6" id="KW-1185">Reference proteome</keyword>
<evidence type="ECO:0000313" key="5">
    <source>
        <dbReference type="EMBL" id="ABC30884.1"/>
    </source>
</evidence>
<dbReference type="eggNOG" id="COG0640">
    <property type="taxonomic scope" value="Bacteria"/>
</dbReference>
<dbReference type="InterPro" id="IPR001845">
    <property type="entry name" value="HTH_ArsR_DNA-bd_dom"/>
</dbReference>
<proteinExistence type="predicted"/>